<dbReference type="EMBL" id="JAHLQT010028947">
    <property type="protein sequence ID" value="KAG7161571.1"/>
    <property type="molecule type" value="Genomic_DNA"/>
</dbReference>
<dbReference type="AlphaFoldDB" id="A0A8J5MSD0"/>
<reference evidence="3" key="1">
    <citation type="journal article" date="2021" name="Sci. Adv.">
        <title>The American lobster genome reveals insights on longevity, neural, and immune adaptations.</title>
        <authorList>
            <person name="Polinski J.M."/>
            <person name="Zimin A.V."/>
            <person name="Clark K.F."/>
            <person name="Kohn A.B."/>
            <person name="Sadowski N."/>
            <person name="Timp W."/>
            <person name="Ptitsyn A."/>
            <person name="Khanna P."/>
            <person name="Romanova D.Y."/>
            <person name="Williams P."/>
            <person name="Greenwood S.J."/>
            <person name="Moroz L.L."/>
            <person name="Walt D.R."/>
            <person name="Bodnar A.G."/>
        </authorList>
    </citation>
    <scope>NUCLEOTIDE SEQUENCE</scope>
    <source>
        <strain evidence="3">GMGI-L3</strain>
    </source>
</reference>
<gene>
    <name evidence="3" type="primary">mTTF-L2</name>
    <name evidence="3" type="ORF">Hamer_G014132</name>
</gene>
<keyword evidence="2" id="KW-0809">Transit peptide</keyword>
<keyword evidence="4" id="KW-1185">Reference proteome</keyword>
<protein>
    <submittedName>
        <fullName evidence="3">Transcription termination factor-like 2</fullName>
    </submittedName>
</protein>
<dbReference type="Proteomes" id="UP000747542">
    <property type="component" value="Unassembled WGS sequence"/>
</dbReference>
<dbReference type="InterPro" id="IPR038538">
    <property type="entry name" value="MTERF_sf"/>
</dbReference>
<proteinExistence type="inferred from homology"/>
<dbReference type="InterPro" id="IPR003690">
    <property type="entry name" value="MTERF"/>
</dbReference>
<dbReference type="GO" id="GO:0006393">
    <property type="term" value="P:termination of mitochondrial transcription"/>
    <property type="evidence" value="ECO:0007669"/>
    <property type="project" value="TreeGrafter"/>
</dbReference>
<dbReference type="Gene3D" id="1.25.70.10">
    <property type="entry name" value="Transcription termination factor 3, mitochondrial"/>
    <property type="match status" value="2"/>
</dbReference>
<accession>A0A8J5MSD0</accession>
<evidence type="ECO:0000256" key="2">
    <source>
        <dbReference type="ARBA" id="ARBA00022946"/>
    </source>
</evidence>
<evidence type="ECO:0000313" key="4">
    <source>
        <dbReference type="Proteomes" id="UP000747542"/>
    </source>
</evidence>
<comment type="similarity">
    <text evidence="1">Belongs to the mTERF family.</text>
</comment>
<sequence>MSKMILRNIYKSYSVGRVRSIWWTTGVPGRTRPCDNTNTPRLRCSHQCCHKTTVTPASQAFKTRNCLKIDKLPTSTPFCTITQDASLLNKAKSSCDSDDKIKGVDDEVILVVSEESSLEEGEFFDNPYHQDRKIQWKDVGKKVNVGESVICELNRLFQINRSEALRMVRPSKFLLVSDGAILKTLYFLKDHNISSQQVQRIPWIILQSVGLGFCHFTLKKIASYQKLFMLEAADYPDHLNRIHYLADKLKVPVEQLTERVIKPKHVLTMEMKRLEHMLNILHAYGVQSEDIVSDLWVFCHNVKIAEERLQQAREVGCERPKPWICHSTPEVFERYCERYRSQKMLLGQHKDVVSYLAHRLECEPHFVAINFQRNPGLKHIHVSKLKRKLDLLFSVGFTPYDVRFCLRVLQYSEKRTLGRIEELKEVGYWPFPISLLYKTPMTFKRAVDQYKYEKCMENEVDKET</sequence>
<evidence type="ECO:0000256" key="1">
    <source>
        <dbReference type="ARBA" id="ARBA00007692"/>
    </source>
</evidence>
<evidence type="ECO:0000313" key="3">
    <source>
        <dbReference type="EMBL" id="KAG7161571.1"/>
    </source>
</evidence>
<dbReference type="GO" id="GO:0003676">
    <property type="term" value="F:nucleic acid binding"/>
    <property type="evidence" value="ECO:0007669"/>
    <property type="project" value="InterPro"/>
</dbReference>
<organism evidence="3 4">
    <name type="scientific">Homarus americanus</name>
    <name type="common">American lobster</name>
    <dbReference type="NCBI Taxonomy" id="6706"/>
    <lineage>
        <taxon>Eukaryota</taxon>
        <taxon>Metazoa</taxon>
        <taxon>Ecdysozoa</taxon>
        <taxon>Arthropoda</taxon>
        <taxon>Crustacea</taxon>
        <taxon>Multicrustacea</taxon>
        <taxon>Malacostraca</taxon>
        <taxon>Eumalacostraca</taxon>
        <taxon>Eucarida</taxon>
        <taxon>Decapoda</taxon>
        <taxon>Pleocyemata</taxon>
        <taxon>Astacidea</taxon>
        <taxon>Nephropoidea</taxon>
        <taxon>Nephropidae</taxon>
        <taxon>Homarus</taxon>
    </lineage>
</organism>
<comment type="caution">
    <text evidence="3">The sequence shown here is derived from an EMBL/GenBank/DDBJ whole genome shotgun (WGS) entry which is preliminary data.</text>
</comment>
<dbReference type="PANTHER" id="PTHR15437">
    <property type="entry name" value="TRANSCRIPTION TERMINATION FACTOR, MITOCHONDRIAL"/>
    <property type="match status" value="1"/>
</dbReference>
<dbReference type="GO" id="GO:0005759">
    <property type="term" value="C:mitochondrial matrix"/>
    <property type="evidence" value="ECO:0007669"/>
    <property type="project" value="TreeGrafter"/>
</dbReference>
<dbReference type="PANTHER" id="PTHR15437:SF6">
    <property type="entry name" value="TRANSCRIPTION TERMINATION FACTOR, MITOCHONDRIAL"/>
    <property type="match status" value="1"/>
</dbReference>
<name>A0A8J5MSD0_HOMAM</name>